<feature type="region of interest" description="Disordered" evidence="1">
    <location>
        <begin position="449"/>
        <end position="502"/>
    </location>
</feature>
<gene>
    <name evidence="2" type="ORF">BD410DRAFT_797914</name>
</gene>
<name>A0A4R5XDW8_9AGAM</name>
<accession>A0A4R5XDW8</accession>
<keyword evidence="3" id="KW-1185">Reference proteome</keyword>
<feature type="region of interest" description="Disordered" evidence="1">
    <location>
        <begin position="151"/>
        <end position="179"/>
    </location>
</feature>
<dbReference type="VEuPathDB" id="FungiDB:BD410DRAFT_797914"/>
<feature type="compositionally biased region" description="Pro residues" evidence="1">
    <location>
        <begin position="278"/>
        <end position="289"/>
    </location>
</feature>
<feature type="region of interest" description="Disordered" evidence="1">
    <location>
        <begin position="320"/>
        <end position="417"/>
    </location>
</feature>
<evidence type="ECO:0000313" key="2">
    <source>
        <dbReference type="EMBL" id="TDL29260.1"/>
    </source>
</evidence>
<feature type="compositionally biased region" description="Acidic residues" evidence="1">
    <location>
        <begin position="61"/>
        <end position="72"/>
    </location>
</feature>
<feature type="compositionally biased region" description="Polar residues" evidence="1">
    <location>
        <begin position="36"/>
        <end position="48"/>
    </location>
</feature>
<feature type="compositionally biased region" description="Pro residues" evidence="1">
    <location>
        <begin position="10"/>
        <end position="31"/>
    </location>
</feature>
<feature type="region of interest" description="Disordered" evidence="1">
    <location>
        <begin position="569"/>
        <end position="592"/>
    </location>
</feature>
<sequence>MLHSISPQPLFHPLPNNPLHSPHPPRSPPSELPSIATLSEPRSSSSTPKIPLFLPEKPDDASEQWDELDDDWDVKAISEAASVSSRQPPRKKPRLAPSQRKPAAIKAQRLPTQTPTNVGTLTTSTLTQAAPTGRRCPLPAQQVLVTPIRPSSKHSITPTTRDVTPVSTSASHVEPLRSTPSTISANSVLHSNLRHLVSALKDLGAALHSVPRGTPSSEAQTTTSATSTNAPLGQKGENELVPVTTPPRQIAGETPNTTADAPDVEMDGEPTAVAAPLPASPPTPSPPLPCVRDGVRRGSPMWASRGHAEKRSVTNLFSSYLPQRPSPLRTSSSQSAALHSIEPAPAIEQSGPQTPVPPSSPVAIQNPVDGSISSNQTPADALTSAVHQEEVTSVDNASPLQAPIRPASGDEDSTINADQAVPSEVDCRQLEADVEMLAPVFEEKISVESTSVVNDSTQTPTQPDASQAPGPTKLGAHPRPKPKPKGSSIFIPQSFHNNANIHKAPERVGINTTSGIFPQALRQIPNPAIPVNSAGAVDLKANASGPSSPSSPLKVRIYPATSVHAQSLPHQAQRYAMGRISPTGRPAKRQRP</sequence>
<dbReference type="AlphaFoldDB" id="A0A4R5XDW8"/>
<protein>
    <submittedName>
        <fullName evidence="2">Uncharacterized protein</fullName>
    </submittedName>
</protein>
<feature type="compositionally biased region" description="Polar residues" evidence="1">
    <location>
        <begin position="449"/>
        <end position="465"/>
    </location>
</feature>
<dbReference type="Proteomes" id="UP000294933">
    <property type="component" value="Unassembled WGS sequence"/>
</dbReference>
<organism evidence="2 3">
    <name type="scientific">Rickenella mellea</name>
    <dbReference type="NCBI Taxonomy" id="50990"/>
    <lineage>
        <taxon>Eukaryota</taxon>
        <taxon>Fungi</taxon>
        <taxon>Dikarya</taxon>
        <taxon>Basidiomycota</taxon>
        <taxon>Agaricomycotina</taxon>
        <taxon>Agaricomycetes</taxon>
        <taxon>Hymenochaetales</taxon>
        <taxon>Rickenellaceae</taxon>
        <taxon>Rickenella</taxon>
    </lineage>
</organism>
<feature type="region of interest" description="Disordered" evidence="1">
    <location>
        <begin position="208"/>
        <end position="308"/>
    </location>
</feature>
<feature type="compositionally biased region" description="Low complexity" evidence="1">
    <location>
        <begin position="214"/>
        <end position="230"/>
    </location>
</feature>
<evidence type="ECO:0000313" key="3">
    <source>
        <dbReference type="Proteomes" id="UP000294933"/>
    </source>
</evidence>
<feature type="compositionally biased region" description="Polar residues" evidence="1">
    <location>
        <begin position="490"/>
        <end position="500"/>
    </location>
</feature>
<evidence type="ECO:0000256" key="1">
    <source>
        <dbReference type="SAM" id="MobiDB-lite"/>
    </source>
</evidence>
<feature type="compositionally biased region" description="Polar residues" evidence="1">
    <location>
        <begin position="328"/>
        <end position="337"/>
    </location>
</feature>
<reference evidence="2 3" key="1">
    <citation type="submission" date="2018-06" db="EMBL/GenBank/DDBJ databases">
        <title>A transcriptomic atlas of mushroom development highlights an independent origin of complex multicellularity.</title>
        <authorList>
            <consortium name="DOE Joint Genome Institute"/>
            <person name="Krizsan K."/>
            <person name="Almasi E."/>
            <person name="Merenyi Z."/>
            <person name="Sahu N."/>
            <person name="Viragh M."/>
            <person name="Koszo T."/>
            <person name="Mondo S."/>
            <person name="Kiss B."/>
            <person name="Balint B."/>
            <person name="Kues U."/>
            <person name="Barry K."/>
            <person name="Hegedus J.C."/>
            <person name="Henrissat B."/>
            <person name="Johnson J."/>
            <person name="Lipzen A."/>
            <person name="Ohm R."/>
            <person name="Nagy I."/>
            <person name="Pangilinan J."/>
            <person name="Yan J."/>
            <person name="Xiong Y."/>
            <person name="Grigoriev I.V."/>
            <person name="Hibbett D.S."/>
            <person name="Nagy L.G."/>
        </authorList>
    </citation>
    <scope>NUCLEOTIDE SEQUENCE [LARGE SCALE GENOMIC DNA]</scope>
    <source>
        <strain evidence="2 3">SZMC22713</strain>
    </source>
</reference>
<proteinExistence type="predicted"/>
<feature type="compositionally biased region" description="Polar residues" evidence="1">
    <location>
        <begin position="153"/>
        <end position="171"/>
    </location>
</feature>
<dbReference type="EMBL" id="ML170156">
    <property type="protein sequence ID" value="TDL29260.1"/>
    <property type="molecule type" value="Genomic_DNA"/>
</dbReference>
<feature type="region of interest" description="Disordered" evidence="1">
    <location>
        <begin position="1"/>
        <end position="120"/>
    </location>
</feature>